<name>A0A369BWC7_9GAMM</name>
<dbReference type="InterPro" id="IPR003400">
    <property type="entry name" value="ExbD"/>
</dbReference>
<evidence type="ECO:0000256" key="6">
    <source>
        <dbReference type="ARBA" id="ARBA00023136"/>
    </source>
</evidence>
<dbReference type="Pfam" id="PF02472">
    <property type="entry name" value="ExbD"/>
    <property type="match status" value="1"/>
</dbReference>
<evidence type="ECO:0000313" key="9">
    <source>
        <dbReference type="EMBL" id="RCX24717.1"/>
    </source>
</evidence>
<evidence type="ECO:0000256" key="3">
    <source>
        <dbReference type="ARBA" id="ARBA00022475"/>
    </source>
</evidence>
<comment type="similarity">
    <text evidence="2 7">Belongs to the ExbD/TolR family.</text>
</comment>
<evidence type="ECO:0000256" key="7">
    <source>
        <dbReference type="RuleBase" id="RU003879"/>
    </source>
</evidence>
<evidence type="ECO:0000256" key="5">
    <source>
        <dbReference type="ARBA" id="ARBA00022989"/>
    </source>
</evidence>
<keyword evidence="10" id="KW-1185">Reference proteome</keyword>
<protein>
    <submittedName>
        <fullName evidence="9">Outer membrane transport energization protein ExbD</fullName>
    </submittedName>
</protein>
<dbReference type="GO" id="GO:0005886">
    <property type="term" value="C:plasma membrane"/>
    <property type="evidence" value="ECO:0007669"/>
    <property type="project" value="UniProtKB-SubCell"/>
</dbReference>
<keyword evidence="7" id="KW-0653">Protein transport</keyword>
<dbReference type="Proteomes" id="UP000252707">
    <property type="component" value="Unassembled WGS sequence"/>
</dbReference>
<keyword evidence="5 8" id="KW-1133">Transmembrane helix</keyword>
<organism evidence="9 10">
    <name type="scientific">Thioalbus denitrificans</name>
    <dbReference type="NCBI Taxonomy" id="547122"/>
    <lineage>
        <taxon>Bacteria</taxon>
        <taxon>Pseudomonadati</taxon>
        <taxon>Pseudomonadota</taxon>
        <taxon>Gammaproteobacteria</taxon>
        <taxon>Chromatiales</taxon>
        <taxon>Ectothiorhodospiraceae</taxon>
        <taxon>Thioalbus</taxon>
    </lineage>
</organism>
<dbReference type="AlphaFoldDB" id="A0A369BWC7"/>
<dbReference type="PANTHER" id="PTHR30558">
    <property type="entry name" value="EXBD MEMBRANE COMPONENT OF PMF-DRIVEN MACROMOLECULE IMPORT SYSTEM"/>
    <property type="match status" value="1"/>
</dbReference>
<comment type="caution">
    <text evidence="9">The sequence shown here is derived from an EMBL/GenBank/DDBJ whole genome shotgun (WGS) entry which is preliminary data.</text>
</comment>
<dbReference type="Gene3D" id="3.30.420.270">
    <property type="match status" value="1"/>
</dbReference>
<gene>
    <name evidence="9" type="ORF">DFQ59_1162</name>
</gene>
<dbReference type="GO" id="GO:0015031">
    <property type="term" value="P:protein transport"/>
    <property type="evidence" value="ECO:0007669"/>
    <property type="project" value="UniProtKB-KW"/>
</dbReference>
<dbReference type="RefSeq" id="WP_170142216.1">
    <property type="nucleotide sequence ID" value="NZ_QPJY01000016.1"/>
</dbReference>
<evidence type="ECO:0000256" key="2">
    <source>
        <dbReference type="ARBA" id="ARBA00005811"/>
    </source>
</evidence>
<proteinExistence type="inferred from homology"/>
<sequence length="133" mass="14777">MRSDYRRRSRAGLNLTPLIDIVFLLLIFFMLTAHFVQEESLDIELPEAESAAMDEDKSLVEVILSPEGELRVDGRVVPPERLEETLRGALHAPGRKSVRLRGDTTARFGHAVSVIDAARKAGAQSLDILTEQP</sequence>
<keyword evidence="7" id="KW-0813">Transport</keyword>
<evidence type="ECO:0000313" key="10">
    <source>
        <dbReference type="Proteomes" id="UP000252707"/>
    </source>
</evidence>
<evidence type="ECO:0000256" key="4">
    <source>
        <dbReference type="ARBA" id="ARBA00022692"/>
    </source>
</evidence>
<dbReference type="GO" id="GO:0022857">
    <property type="term" value="F:transmembrane transporter activity"/>
    <property type="evidence" value="ECO:0007669"/>
    <property type="project" value="InterPro"/>
</dbReference>
<reference evidence="9 10" key="1">
    <citation type="submission" date="2018-07" db="EMBL/GenBank/DDBJ databases">
        <title>Genomic Encyclopedia of Type Strains, Phase IV (KMG-IV): sequencing the most valuable type-strain genomes for metagenomic binning, comparative biology and taxonomic classification.</title>
        <authorList>
            <person name="Goeker M."/>
        </authorList>
    </citation>
    <scope>NUCLEOTIDE SEQUENCE [LARGE SCALE GENOMIC DNA]</scope>
    <source>
        <strain evidence="9 10">DSM 26407</strain>
    </source>
</reference>
<keyword evidence="4 7" id="KW-0812">Transmembrane</keyword>
<evidence type="ECO:0000256" key="1">
    <source>
        <dbReference type="ARBA" id="ARBA00004162"/>
    </source>
</evidence>
<evidence type="ECO:0000256" key="8">
    <source>
        <dbReference type="SAM" id="Phobius"/>
    </source>
</evidence>
<accession>A0A369BWC7</accession>
<keyword evidence="3" id="KW-1003">Cell membrane</keyword>
<comment type="subcellular location">
    <subcellularLocation>
        <location evidence="1">Cell membrane</location>
        <topology evidence="1">Single-pass membrane protein</topology>
    </subcellularLocation>
    <subcellularLocation>
        <location evidence="7">Cell membrane</location>
        <topology evidence="7">Single-pass type II membrane protein</topology>
    </subcellularLocation>
</comment>
<dbReference type="EMBL" id="QPJY01000016">
    <property type="protein sequence ID" value="RCX24717.1"/>
    <property type="molecule type" value="Genomic_DNA"/>
</dbReference>
<feature type="transmembrane region" description="Helical" evidence="8">
    <location>
        <begin position="12"/>
        <end position="36"/>
    </location>
</feature>
<keyword evidence="6 8" id="KW-0472">Membrane</keyword>